<name>A0A9P9DGX1_9PLEO</name>
<feature type="domain" description="SWI/SNF and RSC complexes subunit Ssr4 N-terminal" evidence="2">
    <location>
        <begin position="12"/>
        <end position="222"/>
    </location>
</feature>
<dbReference type="Pfam" id="PF20497">
    <property type="entry name" value="SWI-SNF_Ssr4_C"/>
    <property type="match status" value="1"/>
</dbReference>
<comment type="caution">
    <text evidence="4">The sequence shown here is derived from an EMBL/GenBank/DDBJ whole genome shotgun (WGS) entry which is preliminary data.</text>
</comment>
<reference evidence="4" key="1">
    <citation type="journal article" date="2021" name="Nat. Commun.">
        <title>Genetic determinants of endophytism in the Arabidopsis root mycobiome.</title>
        <authorList>
            <person name="Mesny F."/>
            <person name="Miyauchi S."/>
            <person name="Thiergart T."/>
            <person name="Pickel B."/>
            <person name="Atanasova L."/>
            <person name="Karlsson M."/>
            <person name="Huettel B."/>
            <person name="Barry K.W."/>
            <person name="Haridas S."/>
            <person name="Chen C."/>
            <person name="Bauer D."/>
            <person name="Andreopoulos W."/>
            <person name="Pangilinan J."/>
            <person name="LaButti K."/>
            <person name="Riley R."/>
            <person name="Lipzen A."/>
            <person name="Clum A."/>
            <person name="Drula E."/>
            <person name="Henrissat B."/>
            <person name="Kohler A."/>
            <person name="Grigoriev I.V."/>
            <person name="Martin F.M."/>
            <person name="Hacquard S."/>
        </authorList>
    </citation>
    <scope>NUCLEOTIDE SEQUENCE</scope>
    <source>
        <strain evidence="4">MPI-CAGE-CH-0243</strain>
    </source>
</reference>
<gene>
    <name evidence="4" type="ORF">B0J11DRAFT_560654</name>
</gene>
<dbReference type="Pfam" id="PF08549">
    <property type="entry name" value="SWI-SNF_Ssr4_N"/>
    <property type="match status" value="1"/>
</dbReference>
<organism evidence="4 5">
    <name type="scientific">Dendryphion nanum</name>
    <dbReference type="NCBI Taxonomy" id="256645"/>
    <lineage>
        <taxon>Eukaryota</taxon>
        <taxon>Fungi</taxon>
        <taxon>Dikarya</taxon>
        <taxon>Ascomycota</taxon>
        <taxon>Pezizomycotina</taxon>
        <taxon>Dothideomycetes</taxon>
        <taxon>Pleosporomycetidae</taxon>
        <taxon>Pleosporales</taxon>
        <taxon>Torulaceae</taxon>
        <taxon>Dendryphion</taxon>
    </lineage>
</organism>
<feature type="domain" description="SWI/SNF and RSC complexes subunit Ssr4 C-terminal" evidence="3">
    <location>
        <begin position="257"/>
        <end position="681"/>
    </location>
</feature>
<feature type="region of interest" description="Disordered" evidence="1">
    <location>
        <begin position="592"/>
        <end position="618"/>
    </location>
</feature>
<evidence type="ECO:0000259" key="3">
    <source>
        <dbReference type="Pfam" id="PF20497"/>
    </source>
</evidence>
<dbReference type="GO" id="GO:0006338">
    <property type="term" value="P:chromatin remodeling"/>
    <property type="evidence" value="ECO:0007669"/>
    <property type="project" value="InterPro"/>
</dbReference>
<sequence length="689" mass="75457">MYAMNQNHAPGNDPSALVPNQIVPHVHLVSIYRFAQSPSLQPQQALDYLLKGPAIVKDTAPVAWTYFQSPPPDGTILLTWQPPRMPQEFFASDGLVWADNEVRYEMSIRGYTLQVLIHKSGFHYPHESVTAHARYRYRITQGPGHFDPYLYIVHYAAADANSRLPAAQIPLRPDVQATISQRNALQTAGQLIRKEFMLADRANWPRVEFSRSAVQQPAFYNPMNPMQQQRPAQPPTKRQRVAQQQRAAPPEADQSIEEEENSTQDSFDHLTPREISLSRYKQHHEWMEEIFSSPYAIGKIMPIDLGLGLMGELAPLTAGILDVPGGDHPLLSFEREQQVTAPFSQKRDYEVKSYTKLNPDQLKEFETRVTQFTSKEEAELAKLKASHEKKMANLKRDRTYIKAERRLRDLPRSREYASPKDGAELLDGVVHELEKSLGVEFDTKAGVVCVEKGGFIEEQEALAQKGQQNNSNNTVSNGNNGPNGIIDTMDGENSAAGLLDQYGSNSLTGTPGENLSVPQTQPPSQSQSAVATPSAPVLDANHVPATADSVNAESLDNTNDLLDLDVEMSGMTNAQEGGAETDWVMVDNTTAQQPATSGEPPATTSAPAPSTSAATVTASADAEASTGLFDTADFGSFDGLDTAGDALADYANDDDDDDNLGLDLVDDSAFGDAFHGTEMHHGEQDNDGS</sequence>
<dbReference type="Proteomes" id="UP000700596">
    <property type="component" value="Unassembled WGS sequence"/>
</dbReference>
<feature type="compositionally biased region" description="Low complexity" evidence="1">
    <location>
        <begin position="594"/>
        <end position="618"/>
    </location>
</feature>
<feature type="region of interest" description="Disordered" evidence="1">
    <location>
        <begin position="463"/>
        <end position="534"/>
    </location>
</feature>
<evidence type="ECO:0008006" key="6">
    <source>
        <dbReference type="Google" id="ProtNLM"/>
    </source>
</evidence>
<dbReference type="EMBL" id="JAGMWT010000012">
    <property type="protein sequence ID" value="KAH7118958.1"/>
    <property type="molecule type" value="Genomic_DNA"/>
</dbReference>
<evidence type="ECO:0000313" key="5">
    <source>
        <dbReference type="Proteomes" id="UP000700596"/>
    </source>
</evidence>
<feature type="compositionally biased region" description="Polar residues" evidence="1">
    <location>
        <begin position="502"/>
        <end position="513"/>
    </location>
</feature>
<feature type="compositionally biased region" description="Low complexity" evidence="1">
    <location>
        <begin position="516"/>
        <end position="534"/>
    </location>
</feature>
<protein>
    <recommendedName>
        <fullName evidence="6">DUF1750-domain-containing protein</fullName>
    </recommendedName>
</protein>
<dbReference type="InterPro" id="IPR046464">
    <property type="entry name" value="SWI-SNF_Ssr4_C"/>
</dbReference>
<evidence type="ECO:0000259" key="2">
    <source>
        <dbReference type="Pfam" id="PF08549"/>
    </source>
</evidence>
<proteinExistence type="predicted"/>
<accession>A0A9P9DGX1</accession>
<evidence type="ECO:0000313" key="4">
    <source>
        <dbReference type="EMBL" id="KAH7118958.1"/>
    </source>
</evidence>
<dbReference type="AlphaFoldDB" id="A0A9P9DGX1"/>
<feature type="region of interest" description="Disordered" evidence="1">
    <location>
        <begin position="220"/>
        <end position="271"/>
    </location>
</feature>
<keyword evidence="5" id="KW-1185">Reference proteome</keyword>
<dbReference type="InterPro" id="IPR013859">
    <property type="entry name" value="Ssr4_N"/>
</dbReference>
<evidence type="ECO:0000256" key="1">
    <source>
        <dbReference type="SAM" id="MobiDB-lite"/>
    </source>
</evidence>
<dbReference type="OrthoDB" id="5321006at2759"/>
<feature type="compositionally biased region" description="Low complexity" evidence="1">
    <location>
        <begin position="466"/>
        <end position="484"/>
    </location>
</feature>